<feature type="transmembrane region" description="Helical" evidence="1">
    <location>
        <begin position="120"/>
        <end position="144"/>
    </location>
</feature>
<dbReference type="Proteomes" id="UP000296883">
    <property type="component" value="Chromosome"/>
</dbReference>
<dbReference type="SUPFAM" id="SSF51695">
    <property type="entry name" value="PLC-like phosphodiesterases"/>
    <property type="match status" value="1"/>
</dbReference>
<evidence type="ECO:0000313" key="6">
    <source>
        <dbReference type="Proteomes" id="UP000297725"/>
    </source>
</evidence>
<dbReference type="InterPro" id="IPR017946">
    <property type="entry name" value="PLC-like_Pdiesterase_TIM-brl"/>
</dbReference>
<feature type="transmembrane region" description="Helical" evidence="1">
    <location>
        <begin position="218"/>
        <end position="245"/>
    </location>
</feature>
<dbReference type="PROSITE" id="PS51704">
    <property type="entry name" value="GP_PDE"/>
    <property type="match status" value="1"/>
</dbReference>
<dbReference type="InterPro" id="IPR018476">
    <property type="entry name" value="GlyceroP-diester-Pdiesterase_M"/>
</dbReference>
<dbReference type="Proteomes" id="UP000297725">
    <property type="component" value="Unassembled WGS sequence"/>
</dbReference>
<reference evidence="3 5" key="2">
    <citation type="journal article" date="2020" name="Int. J. Syst. Evol. Microbiol.">
        <title>Vagococcus xieshaowenii sp. nov., isolated from snow finch (Montifringilla taczanowskii) cloacal content.</title>
        <authorList>
            <person name="Ge Y."/>
            <person name="Yang J."/>
            <person name="Lai X.H."/>
            <person name="Zhang G."/>
            <person name="Jin D."/>
            <person name="Lu S."/>
            <person name="Wang B."/>
            <person name="Huang Y."/>
            <person name="Huang Y."/>
            <person name="Ren Z."/>
            <person name="Zhang X."/>
            <person name="Xu J."/>
        </authorList>
    </citation>
    <scope>NUCLEOTIDE SEQUENCE [LARGE SCALE GENOMIC DNA]</scope>
    <source>
        <strain evidence="5">personal::cf-49</strain>
        <strain evidence="3">Personal::cf-49</strain>
    </source>
</reference>
<accession>A0AAJ5EE15</accession>
<dbReference type="AlphaFoldDB" id="A0AAJ5EE15"/>
<feature type="transmembrane region" description="Helical" evidence="1">
    <location>
        <begin position="257"/>
        <end position="284"/>
    </location>
</feature>
<evidence type="ECO:0000259" key="2">
    <source>
        <dbReference type="PROSITE" id="PS51704"/>
    </source>
</evidence>
<reference evidence="4 6" key="1">
    <citation type="submission" date="2019-03" db="EMBL/GenBank/DDBJ databases">
        <title>Vagococcus sp. was isolated fron gut of Carduelis flavirostris.</title>
        <authorList>
            <person name="Ge Y."/>
        </authorList>
    </citation>
    <scope>NUCLEOTIDE SEQUENCE [LARGE SCALE GENOMIC DNA]</scope>
    <source>
        <strain evidence="4 6">CF-210</strain>
    </source>
</reference>
<keyword evidence="1" id="KW-0472">Membrane</keyword>
<protein>
    <recommendedName>
        <fullName evidence="2">GP-PDE domain-containing protein</fullName>
    </recommendedName>
</protein>
<keyword evidence="1" id="KW-1133">Transmembrane helix</keyword>
<feature type="transmembrane region" description="Helical" evidence="1">
    <location>
        <begin position="29"/>
        <end position="47"/>
    </location>
</feature>
<dbReference type="Pfam" id="PF03009">
    <property type="entry name" value="GDPD"/>
    <property type="match status" value="1"/>
</dbReference>
<dbReference type="PANTHER" id="PTHR46211:SF8">
    <property type="entry name" value="PHOSPHODIESTERASE"/>
    <property type="match status" value="1"/>
</dbReference>
<dbReference type="InterPro" id="IPR030395">
    <property type="entry name" value="GP_PDE_dom"/>
</dbReference>
<feature type="transmembrane region" description="Helical" evidence="1">
    <location>
        <begin position="172"/>
        <end position="197"/>
    </location>
</feature>
<evidence type="ECO:0000313" key="5">
    <source>
        <dbReference type="Proteomes" id="UP000296883"/>
    </source>
</evidence>
<dbReference type="EMBL" id="SRHU01000024">
    <property type="protein sequence ID" value="TFZ40588.1"/>
    <property type="molecule type" value="Genomic_DNA"/>
</dbReference>
<feature type="domain" description="GP-PDE" evidence="2">
    <location>
        <begin position="343"/>
        <end position="571"/>
    </location>
</feature>
<proteinExistence type="predicted"/>
<evidence type="ECO:0000256" key="1">
    <source>
        <dbReference type="SAM" id="Phobius"/>
    </source>
</evidence>
<dbReference type="GO" id="GO:0006629">
    <property type="term" value="P:lipid metabolic process"/>
    <property type="evidence" value="ECO:0007669"/>
    <property type="project" value="InterPro"/>
</dbReference>
<name>A0AAJ5EE15_9ENTE</name>
<keyword evidence="1" id="KW-0812">Transmembrane</keyword>
<dbReference type="EMBL" id="CP038865">
    <property type="protein sequence ID" value="QCA28604.1"/>
    <property type="molecule type" value="Genomic_DNA"/>
</dbReference>
<organism evidence="4 6">
    <name type="scientific">Vagococcus xieshaowenii</name>
    <dbReference type="NCBI Taxonomy" id="2562451"/>
    <lineage>
        <taxon>Bacteria</taxon>
        <taxon>Bacillati</taxon>
        <taxon>Bacillota</taxon>
        <taxon>Bacilli</taxon>
        <taxon>Lactobacillales</taxon>
        <taxon>Enterococcaceae</taxon>
        <taxon>Vagococcus</taxon>
    </lineage>
</organism>
<sequence>MILLQPIAVIKHAYQDFWIYKRDYIKASVLFNLLRIAIISPILGFLGKQILKINGFDGITESTIFSLFKNPTSLALIALILLIFIFAIFFEFGLYFLYADHHDKYPLKFRQSLMKLLRKLRYFVSFQAVLFLIYFVLMIPLASIGLEGSFTSDLYIPHFITDELMKTTSGKLLYGASLALIFYVSMRLIYSIPYFVFNEKSTILGGINYSWQFTKRTLITTLLSLGGIVAIHSVITLLGIGLLFLPVMFIETVALPVAPYVSAICLTLIEVLLFVSFSMLQALFAEAIVTLLKNSEEIEHPISKTIYPTKHTRIVYPVIGIGLAIMTFFNYSYLTNNIYAPSTMIISHRGVTTDAIENTKSAIIAAKKEGADMVEIDVQQTKDRQFVLFHDDTLRRLGNSSKKISELTLEEVKQITLQEGNLKDKIPTLEDVLSLTDDLNMRLLIELKFEEEADGRNEAELINMLYDRDLLSRHYVQGLNQTQIESFEIGAPEVNTGYIVAFNLGSLPKTSADFMVMEEFSFNQNNLETAHKRQQQLFAWTINKQSLMRKYISMGADAIITDHPEQAQLIKQQLSENMSFTDRIKKYLDLR</sequence>
<dbReference type="PANTHER" id="PTHR46211">
    <property type="entry name" value="GLYCEROPHOSPHORYL DIESTER PHOSPHODIESTERASE"/>
    <property type="match status" value="1"/>
</dbReference>
<evidence type="ECO:0000313" key="3">
    <source>
        <dbReference type="EMBL" id="QCA28604.1"/>
    </source>
</evidence>
<feature type="transmembrane region" description="Helical" evidence="1">
    <location>
        <begin position="74"/>
        <end position="99"/>
    </location>
</feature>
<keyword evidence="5" id="KW-1185">Reference proteome</keyword>
<feature type="transmembrane region" description="Helical" evidence="1">
    <location>
        <begin position="314"/>
        <end position="334"/>
    </location>
</feature>
<dbReference type="GO" id="GO:0008081">
    <property type="term" value="F:phosphoric diester hydrolase activity"/>
    <property type="evidence" value="ECO:0007669"/>
    <property type="project" value="InterPro"/>
</dbReference>
<evidence type="ECO:0000313" key="4">
    <source>
        <dbReference type="EMBL" id="TFZ40588.1"/>
    </source>
</evidence>
<dbReference type="Pfam" id="PF10110">
    <property type="entry name" value="GPDPase_memb"/>
    <property type="match status" value="1"/>
</dbReference>
<dbReference type="Gene3D" id="3.20.20.190">
    <property type="entry name" value="Phosphatidylinositol (PI) phosphodiesterase"/>
    <property type="match status" value="1"/>
</dbReference>
<gene>
    <name evidence="4" type="ORF">E4031_07310</name>
    <name evidence="3" type="ORF">E4Z98_04465</name>
</gene>